<comment type="function">
    <text evidence="9">Zinc metalloprotease that mediates intramembrane proteolysis of proteins such as ATF6, ATF6B, SREBF1/SREBP1 and SREBF2/SREBP2. Catalyzes the second step in the proteolytic activation of the sterol regulatory element-binding proteins (SREBPs) SREBF1/SREBP1 and SREBF2/SREBP2: cleaves SREBPs within the first transmembrane segment, thereby releasing the N-terminal segment with a portion of the transmembrane segment attached. Mature N-terminal SREBP fragments shuttle to the nucleus and activate gene transcription. Also mediates the second step in the proteolytic activation of the cyclic AMP-dependent transcription factor ATF-6 (ATF6 and ATF6B). Involved in intramembrane proteolysis during bone formation. In astrocytes and osteoblasts, upon DNA damage and ER stress, mediates the second step of the regulated intramembrane proteolytic activation of the transcription factor CREB3L1, leading to the inhibition of cell-cycle progression.</text>
</comment>
<evidence type="ECO:0000256" key="6">
    <source>
        <dbReference type="ARBA" id="ARBA00022989"/>
    </source>
</evidence>
<feature type="transmembrane region" description="Helical" evidence="10">
    <location>
        <begin position="6"/>
        <end position="24"/>
    </location>
</feature>
<comment type="caution">
    <text evidence="12">The sequence shown here is derived from an EMBL/GenBank/DDBJ whole genome shotgun (WGS) entry which is preliminary data.</text>
</comment>
<feature type="transmembrane region" description="Helical" evidence="10">
    <location>
        <begin position="415"/>
        <end position="448"/>
    </location>
</feature>
<dbReference type="GO" id="GO:0005737">
    <property type="term" value="C:cytoplasm"/>
    <property type="evidence" value="ECO:0007669"/>
    <property type="project" value="TreeGrafter"/>
</dbReference>
<dbReference type="EMBL" id="WJQU01000001">
    <property type="protein sequence ID" value="KAJ6649453.1"/>
    <property type="molecule type" value="Genomic_DNA"/>
</dbReference>
<feature type="transmembrane region" description="Helical" evidence="10">
    <location>
        <begin position="69"/>
        <end position="94"/>
    </location>
</feature>
<keyword evidence="7 10" id="KW-0472">Membrane</keyword>
<evidence type="ECO:0000256" key="9">
    <source>
        <dbReference type="ARBA" id="ARBA00045828"/>
    </source>
</evidence>
<accession>A0A9Q0NG33</accession>
<evidence type="ECO:0000256" key="8">
    <source>
        <dbReference type="ARBA" id="ARBA00032658"/>
    </source>
</evidence>
<dbReference type="GO" id="GO:0031293">
    <property type="term" value="P:membrane protein intracellular domain proteolysis"/>
    <property type="evidence" value="ECO:0007669"/>
    <property type="project" value="TreeGrafter"/>
</dbReference>
<feature type="transmembrane region" description="Helical" evidence="10">
    <location>
        <begin position="460"/>
        <end position="482"/>
    </location>
</feature>
<dbReference type="PRINTS" id="PR01000">
    <property type="entry name" value="SREBPS2PTASE"/>
</dbReference>
<keyword evidence="6 10" id="KW-1133">Transmembrane helix</keyword>
<sequence length="490" mass="55577">MDLATLTITVGIIYGVLFFFDSIFKSCVHYPYLQFLHGTGLTVKFCRLQWYTTAFNRTLIKWSNKYPRFFATSFDLGVWISILLLPVIFAHQIFSSLFKYRTNSTEIDIGLEIMLPGVNLPIDEIGYYVAALVVGSVIHELGHGLAAVLEDVPVTGFGFYIFLIFPIAYTTLGTEQLNSLNIWRKLRVICAGIWHNIMLSFVLYVCFLILPTIFAPLYHSNVGVSITNIKSNSRLLGEKGLQTNDIVTHINGCQVKDLDSWYGCLLESIRQQPAYCISNDFVLNHDESIHVYHTNEGLTECCDRKNMRNLCFEYISESNGVLELPQFMCLNVRNVVENSFDYCHKTVKCHEHFCIKPILDNATTVIHLKRLAKNDVMYMGHPADLSRTIKVSNFVAKTKLFTPSFIDGIVNFIKYVVVFSFGMAVVNAIPCFAFDGQFIVSALVHHILQTTVSNKKKRDLIAFVITLIGSALFALAMFRVIWNSGLKSFF</sequence>
<keyword evidence="12" id="KW-0378">Hydrolase</keyword>
<comment type="catalytic activity">
    <reaction evidence="1">
        <text>Cleaves several transcription factors that are type-2 transmembrane proteins within membrane-spanning domains. Known substrates include sterol regulatory element-binding protein (SREBP) -1, SREBP-2 and forms of the transcriptional activator ATF6. SREBP-2 is cleaved at the site 477-DRSRILL-|-CVLTFLCLSFNPLTSLLQWGGA-505. The residues Asn-Pro, 11 residues distal to the site of cleavage in the membrane-spanning domain, are important for cleavage by S2P endopeptidase. Replacement of either of these residues does not prevent cleavage, but there is no cleavage if both of these residues are replaced.</text>
        <dbReference type="EC" id="3.4.24.85"/>
    </reaction>
</comment>
<keyword evidence="5 10" id="KW-0812">Transmembrane</keyword>
<evidence type="ECO:0000259" key="11">
    <source>
        <dbReference type="Pfam" id="PF02163"/>
    </source>
</evidence>
<dbReference type="GO" id="GO:0004222">
    <property type="term" value="F:metalloendopeptidase activity"/>
    <property type="evidence" value="ECO:0007669"/>
    <property type="project" value="InterPro"/>
</dbReference>
<dbReference type="PANTHER" id="PTHR13325:SF3">
    <property type="entry name" value="MEMBRANE-BOUND TRANSCRIPTION FACTOR SITE-2 PROTEASE"/>
    <property type="match status" value="1"/>
</dbReference>
<dbReference type="GO" id="GO:1905897">
    <property type="term" value="P:regulation of response to endoplasmic reticulum stress"/>
    <property type="evidence" value="ECO:0007669"/>
    <property type="project" value="TreeGrafter"/>
</dbReference>
<proteinExistence type="predicted"/>
<dbReference type="OrthoDB" id="69989at2759"/>
<gene>
    <name evidence="12" type="primary">MBTPS2</name>
    <name evidence="12" type="ORF">Bhyg_04688</name>
</gene>
<evidence type="ECO:0000256" key="3">
    <source>
        <dbReference type="ARBA" id="ARBA00012347"/>
    </source>
</evidence>
<feature type="transmembrane region" description="Helical" evidence="10">
    <location>
        <begin position="193"/>
        <end position="218"/>
    </location>
</feature>
<name>A0A9Q0NG33_9DIPT</name>
<evidence type="ECO:0000313" key="13">
    <source>
        <dbReference type="Proteomes" id="UP001151699"/>
    </source>
</evidence>
<protein>
    <recommendedName>
        <fullName evidence="4">Membrane-bound transcription factor site-2 protease</fullName>
        <ecNumber evidence="3">3.4.24.85</ecNumber>
    </recommendedName>
    <alternativeName>
        <fullName evidence="8">Endopeptidase S2P</fullName>
    </alternativeName>
</protein>
<dbReference type="Proteomes" id="UP001151699">
    <property type="component" value="Chromosome A"/>
</dbReference>
<evidence type="ECO:0000256" key="5">
    <source>
        <dbReference type="ARBA" id="ARBA00022692"/>
    </source>
</evidence>
<dbReference type="PANTHER" id="PTHR13325">
    <property type="entry name" value="PROTEASE M50 MEMBRANE-BOUND TRANSCRIPTION FACTOR SITE 2 PROTEASE"/>
    <property type="match status" value="1"/>
</dbReference>
<dbReference type="EC" id="3.4.24.85" evidence="3"/>
<feature type="transmembrane region" description="Helical" evidence="10">
    <location>
        <begin position="154"/>
        <end position="172"/>
    </location>
</feature>
<keyword evidence="13" id="KW-1185">Reference proteome</keyword>
<dbReference type="Pfam" id="PF02163">
    <property type="entry name" value="Peptidase_M50"/>
    <property type="match status" value="1"/>
</dbReference>
<evidence type="ECO:0000313" key="12">
    <source>
        <dbReference type="EMBL" id="KAJ6649453.1"/>
    </source>
</evidence>
<evidence type="ECO:0000256" key="1">
    <source>
        <dbReference type="ARBA" id="ARBA00001350"/>
    </source>
</evidence>
<dbReference type="InterPro" id="IPR001193">
    <property type="entry name" value="MBTPS2"/>
</dbReference>
<dbReference type="GO" id="GO:0016020">
    <property type="term" value="C:membrane"/>
    <property type="evidence" value="ECO:0007669"/>
    <property type="project" value="InterPro"/>
</dbReference>
<dbReference type="AlphaFoldDB" id="A0A9Q0NG33"/>
<evidence type="ECO:0000256" key="4">
    <source>
        <dbReference type="ARBA" id="ARBA00014400"/>
    </source>
</evidence>
<evidence type="ECO:0000256" key="10">
    <source>
        <dbReference type="SAM" id="Phobius"/>
    </source>
</evidence>
<evidence type="ECO:0000256" key="7">
    <source>
        <dbReference type="ARBA" id="ARBA00023136"/>
    </source>
</evidence>
<comment type="subcellular location">
    <subcellularLocation>
        <location evidence="2">Endomembrane system</location>
        <topology evidence="2">Multi-pass membrane protein</topology>
    </subcellularLocation>
</comment>
<reference evidence="12" key="1">
    <citation type="submission" date="2022-07" db="EMBL/GenBank/DDBJ databases">
        <authorList>
            <person name="Trinca V."/>
            <person name="Uliana J.V.C."/>
            <person name="Torres T.T."/>
            <person name="Ward R.J."/>
            <person name="Monesi N."/>
        </authorList>
    </citation>
    <scope>NUCLEOTIDE SEQUENCE</scope>
    <source>
        <strain evidence="12">HSMRA1968</strain>
        <tissue evidence="12">Whole embryos</tissue>
    </source>
</reference>
<feature type="domain" description="Peptidase M50" evidence="11">
    <location>
        <begin position="128"/>
        <end position="461"/>
    </location>
</feature>
<organism evidence="12 13">
    <name type="scientific">Pseudolycoriella hygida</name>
    <dbReference type="NCBI Taxonomy" id="35572"/>
    <lineage>
        <taxon>Eukaryota</taxon>
        <taxon>Metazoa</taxon>
        <taxon>Ecdysozoa</taxon>
        <taxon>Arthropoda</taxon>
        <taxon>Hexapoda</taxon>
        <taxon>Insecta</taxon>
        <taxon>Pterygota</taxon>
        <taxon>Neoptera</taxon>
        <taxon>Endopterygota</taxon>
        <taxon>Diptera</taxon>
        <taxon>Nematocera</taxon>
        <taxon>Sciaroidea</taxon>
        <taxon>Sciaridae</taxon>
        <taxon>Pseudolycoriella</taxon>
    </lineage>
</organism>
<evidence type="ECO:0000256" key="2">
    <source>
        <dbReference type="ARBA" id="ARBA00004127"/>
    </source>
</evidence>
<dbReference type="GO" id="GO:0012505">
    <property type="term" value="C:endomembrane system"/>
    <property type="evidence" value="ECO:0007669"/>
    <property type="project" value="UniProtKB-SubCell"/>
</dbReference>
<keyword evidence="12" id="KW-0645">Protease</keyword>
<dbReference type="InterPro" id="IPR008915">
    <property type="entry name" value="Peptidase_M50"/>
</dbReference>